<evidence type="ECO:0000256" key="5">
    <source>
        <dbReference type="ARBA" id="ARBA00022960"/>
    </source>
</evidence>
<evidence type="ECO:0000256" key="6">
    <source>
        <dbReference type="ARBA" id="ARBA00022984"/>
    </source>
</evidence>
<feature type="transmembrane region" description="Helical" evidence="17">
    <location>
        <begin position="92"/>
        <end position="111"/>
    </location>
</feature>
<sequence length="393" mass="43237">MAKQMTKKKTKKSVMQRKAIVKEQYFDYSLLAVLIFLVCFGLIMLYSTSSYSALVTTGDSMFYLKRQLLFTVAGFIGMFIISRINYRIYFKLAPPIYAVAIFLMFLVKFTPLGKEVNGARRWIKLPAGQQLQPSEIAKIAVILLIPALIIQMGKKYRKFKESFKILAVAGFAAFSAYFFTENLSTAIIIFGIGAVVIFVSHPNAKPYVAIAMAGIALLAIAVLYIGATLDSSDSFRMRRIVVWLQPEEHAAEGGFQVMQGLYAIGSGGLFGKGFGNSTQKMIIPEVQNDMILSVICEELGIFGAIMILLLFGLLLYRLVFIAQNAPDLFSALIVTGIFAHIGLQVILNVAVVTNVIPTTGITLPFVSYGGTSTLFLLAEMGIALGISRKIRFD</sequence>
<comment type="function">
    <text evidence="16">Peptidoglycan polymerase that is essential for cell division.</text>
</comment>
<feature type="transmembrane region" description="Helical" evidence="17">
    <location>
        <begin position="365"/>
        <end position="386"/>
    </location>
</feature>
<comment type="caution">
    <text evidence="18">The sequence shown here is derived from an EMBL/GenBank/DDBJ whole genome shotgun (WGS) entry which is preliminary data.</text>
</comment>
<evidence type="ECO:0000256" key="4">
    <source>
        <dbReference type="ARBA" id="ARBA00022692"/>
    </source>
</evidence>
<proteinExistence type="inferred from homology"/>
<name>A0ABT1E678_9FIRM</name>
<keyword evidence="19" id="KW-1185">Reference proteome</keyword>
<evidence type="ECO:0000313" key="19">
    <source>
        <dbReference type="Proteomes" id="UP001523566"/>
    </source>
</evidence>
<keyword evidence="7 17" id="KW-1133">Transmembrane helix</keyword>
<evidence type="ECO:0000256" key="13">
    <source>
        <dbReference type="ARBA" id="ARBA00041418"/>
    </source>
</evidence>
<evidence type="ECO:0000256" key="3">
    <source>
        <dbReference type="ARBA" id="ARBA00022679"/>
    </source>
</evidence>
<keyword evidence="3" id="KW-0808">Transferase</keyword>
<dbReference type="InterPro" id="IPR001182">
    <property type="entry name" value="FtsW/RodA"/>
</dbReference>
<dbReference type="PANTHER" id="PTHR30474">
    <property type="entry name" value="CELL CYCLE PROTEIN"/>
    <property type="match status" value="1"/>
</dbReference>
<keyword evidence="4 17" id="KW-0812">Transmembrane</keyword>
<evidence type="ECO:0000256" key="11">
    <source>
        <dbReference type="ARBA" id="ARBA00038053"/>
    </source>
</evidence>
<evidence type="ECO:0000256" key="10">
    <source>
        <dbReference type="ARBA" id="ARBA00033270"/>
    </source>
</evidence>
<evidence type="ECO:0000256" key="14">
    <source>
        <dbReference type="ARBA" id="ARBA00044770"/>
    </source>
</evidence>
<keyword evidence="8 17" id="KW-0472">Membrane</keyword>
<dbReference type="Pfam" id="PF01098">
    <property type="entry name" value="FTSW_RODA_SPOVE"/>
    <property type="match status" value="1"/>
</dbReference>
<keyword evidence="2" id="KW-0328">Glycosyltransferase</keyword>
<evidence type="ECO:0000256" key="8">
    <source>
        <dbReference type="ARBA" id="ARBA00023136"/>
    </source>
</evidence>
<feature type="transmembrane region" description="Helical" evidence="17">
    <location>
        <begin position="162"/>
        <end position="179"/>
    </location>
</feature>
<feature type="transmembrane region" description="Helical" evidence="17">
    <location>
        <begin position="131"/>
        <end position="150"/>
    </location>
</feature>
<accession>A0ABT1E678</accession>
<comment type="similarity">
    <text evidence="11">Belongs to the SEDS family. FtsW subfamily.</text>
</comment>
<evidence type="ECO:0000256" key="2">
    <source>
        <dbReference type="ARBA" id="ARBA00022676"/>
    </source>
</evidence>
<evidence type="ECO:0000256" key="15">
    <source>
        <dbReference type="ARBA" id="ARBA00049902"/>
    </source>
</evidence>
<feature type="transmembrane region" description="Helical" evidence="17">
    <location>
        <begin position="25"/>
        <end position="47"/>
    </location>
</feature>
<feature type="transmembrane region" description="Helical" evidence="17">
    <location>
        <begin position="328"/>
        <end position="353"/>
    </location>
</feature>
<reference evidence="18 19" key="1">
    <citation type="journal article" date="2022" name="Genome Biol. Evol.">
        <title>Host diet, physiology and behaviors set the stage for Lachnospiraceae cladogenesis.</title>
        <authorList>
            <person name="Vera-Ponce De Leon A."/>
            <person name="Schneider M."/>
            <person name="Jahnes B.C."/>
            <person name="Sadowski V."/>
            <person name="Camuy-Velez L.A."/>
            <person name="Duan J."/>
            <person name="Sabree Z.L."/>
        </authorList>
    </citation>
    <scope>NUCLEOTIDE SEQUENCE [LARGE SCALE GENOMIC DNA]</scope>
    <source>
        <strain evidence="18 19">PAL113</strain>
    </source>
</reference>
<dbReference type="RefSeq" id="WP_262065131.1">
    <property type="nucleotide sequence ID" value="NZ_JAMXOD010000003.1"/>
</dbReference>
<dbReference type="Proteomes" id="UP001523566">
    <property type="component" value="Unassembled WGS sequence"/>
</dbReference>
<protein>
    <recommendedName>
        <fullName evidence="12">Probable peptidoglycan glycosyltransferase FtsW</fullName>
        <ecNumber evidence="14">2.4.99.28</ecNumber>
    </recommendedName>
    <alternativeName>
        <fullName evidence="13">Cell division protein FtsW</fullName>
    </alternativeName>
    <alternativeName>
        <fullName evidence="10">Cell wall polymerase</fullName>
    </alternativeName>
    <alternativeName>
        <fullName evidence="9">Peptidoglycan polymerase</fullName>
    </alternativeName>
</protein>
<evidence type="ECO:0000256" key="7">
    <source>
        <dbReference type="ARBA" id="ARBA00022989"/>
    </source>
</evidence>
<evidence type="ECO:0000256" key="17">
    <source>
        <dbReference type="SAM" id="Phobius"/>
    </source>
</evidence>
<evidence type="ECO:0000256" key="16">
    <source>
        <dbReference type="ARBA" id="ARBA00049966"/>
    </source>
</evidence>
<dbReference type="PANTHER" id="PTHR30474:SF2">
    <property type="entry name" value="PEPTIDOGLYCAN GLYCOSYLTRANSFERASE FTSW-RELATED"/>
    <property type="match status" value="1"/>
</dbReference>
<organism evidence="18 19">
    <name type="scientific">Aequitasia blattaphilus</name>
    <dbReference type="NCBI Taxonomy" id="2949332"/>
    <lineage>
        <taxon>Bacteria</taxon>
        <taxon>Bacillati</taxon>
        <taxon>Bacillota</taxon>
        <taxon>Clostridia</taxon>
        <taxon>Lachnospirales</taxon>
        <taxon>Lachnospiraceae</taxon>
        <taxon>Aequitasia</taxon>
    </lineage>
</organism>
<evidence type="ECO:0000256" key="12">
    <source>
        <dbReference type="ARBA" id="ARBA00041185"/>
    </source>
</evidence>
<keyword evidence="5" id="KW-0133">Cell shape</keyword>
<feature type="transmembrane region" description="Helical" evidence="17">
    <location>
        <begin position="290"/>
        <end position="316"/>
    </location>
</feature>
<comment type="subcellular location">
    <subcellularLocation>
        <location evidence="1">Membrane</location>
        <topology evidence="1">Multi-pass membrane protein</topology>
    </subcellularLocation>
</comment>
<keyword evidence="6" id="KW-0573">Peptidoglycan synthesis</keyword>
<gene>
    <name evidence="18" type="ORF">NK125_02825</name>
</gene>
<dbReference type="EC" id="2.4.99.28" evidence="14"/>
<feature type="transmembrane region" description="Helical" evidence="17">
    <location>
        <begin position="67"/>
        <end position="85"/>
    </location>
</feature>
<feature type="transmembrane region" description="Helical" evidence="17">
    <location>
        <begin position="185"/>
        <end position="200"/>
    </location>
</feature>
<evidence type="ECO:0000313" key="18">
    <source>
        <dbReference type="EMBL" id="MCP1101345.1"/>
    </source>
</evidence>
<evidence type="ECO:0000256" key="1">
    <source>
        <dbReference type="ARBA" id="ARBA00004141"/>
    </source>
</evidence>
<comment type="catalytic activity">
    <reaction evidence="15">
        <text>[GlcNAc-(1-&gt;4)-Mur2Ac(oyl-L-Ala-gamma-D-Glu-L-Lys-D-Ala-D-Ala)](n)-di-trans,octa-cis-undecaprenyl diphosphate + beta-D-GlcNAc-(1-&gt;4)-Mur2Ac(oyl-L-Ala-gamma-D-Glu-L-Lys-D-Ala-D-Ala)-di-trans,octa-cis-undecaprenyl diphosphate = [GlcNAc-(1-&gt;4)-Mur2Ac(oyl-L-Ala-gamma-D-Glu-L-Lys-D-Ala-D-Ala)](n+1)-di-trans,octa-cis-undecaprenyl diphosphate + di-trans,octa-cis-undecaprenyl diphosphate + H(+)</text>
        <dbReference type="Rhea" id="RHEA:23708"/>
        <dbReference type="Rhea" id="RHEA-COMP:9602"/>
        <dbReference type="Rhea" id="RHEA-COMP:9603"/>
        <dbReference type="ChEBI" id="CHEBI:15378"/>
        <dbReference type="ChEBI" id="CHEBI:58405"/>
        <dbReference type="ChEBI" id="CHEBI:60033"/>
        <dbReference type="ChEBI" id="CHEBI:78435"/>
        <dbReference type="EC" id="2.4.99.28"/>
    </reaction>
</comment>
<feature type="transmembrane region" description="Helical" evidence="17">
    <location>
        <begin position="207"/>
        <end position="227"/>
    </location>
</feature>
<dbReference type="EMBL" id="JAMZFW010000003">
    <property type="protein sequence ID" value="MCP1101345.1"/>
    <property type="molecule type" value="Genomic_DNA"/>
</dbReference>
<evidence type="ECO:0000256" key="9">
    <source>
        <dbReference type="ARBA" id="ARBA00032370"/>
    </source>
</evidence>